<organism evidence="1">
    <name type="scientific">termite gut metagenome</name>
    <dbReference type="NCBI Taxonomy" id="433724"/>
    <lineage>
        <taxon>unclassified sequences</taxon>
        <taxon>metagenomes</taxon>
        <taxon>organismal metagenomes</taxon>
    </lineage>
</organism>
<evidence type="ECO:0000313" key="1">
    <source>
        <dbReference type="EMBL" id="KAA6338229.1"/>
    </source>
</evidence>
<sequence length="262" mass="29632">MTDIGPVNPETGNKPVWFEDDNYREVMKPYRTSEGDPLYSYWLVKTDGLFQTDAEAAAYVDKNSNRIQPNAKAGDLKFIDQNGDGKIDDNDRISMGAYYPKLTYALSAGFTWKNLSFNLMLQGVSGSKIFQAWNYSMLNESYGNWNRLDNILEAWPNGNRIPRVSNVDANNNFGTHSDFYLEDGSYLRIKNINLAYTFDDVLQSLSSNLRERKSALSLYLSVDNLYTFTKYTGMNPEVGSKGLDQGKYPVPTVVSVGVKLTY</sequence>
<dbReference type="SUPFAM" id="SSF56935">
    <property type="entry name" value="Porins"/>
    <property type="match status" value="1"/>
</dbReference>
<proteinExistence type="predicted"/>
<name>A0A5J4RWV4_9ZZZZ</name>
<dbReference type="AlphaFoldDB" id="A0A5J4RWV4"/>
<keyword evidence="1" id="KW-0675">Receptor</keyword>
<comment type="caution">
    <text evidence="1">The sequence shown here is derived from an EMBL/GenBank/DDBJ whole genome shotgun (WGS) entry which is preliminary data.</text>
</comment>
<gene>
    <name evidence="1" type="ORF">EZS27_013745</name>
</gene>
<dbReference type="EMBL" id="SNRY01000633">
    <property type="protein sequence ID" value="KAA6338229.1"/>
    <property type="molecule type" value="Genomic_DNA"/>
</dbReference>
<accession>A0A5J4RWV4</accession>
<reference evidence="1" key="1">
    <citation type="submission" date="2019-03" db="EMBL/GenBank/DDBJ databases">
        <title>Single cell metagenomics reveals metabolic interactions within the superorganism composed of flagellate Streblomastix strix and complex community of Bacteroidetes bacteria on its surface.</title>
        <authorList>
            <person name="Treitli S.C."/>
            <person name="Kolisko M."/>
            <person name="Husnik F."/>
            <person name="Keeling P."/>
            <person name="Hampl V."/>
        </authorList>
    </citation>
    <scope>NUCLEOTIDE SEQUENCE</scope>
    <source>
        <strain evidence="1">STM</strain>
    </source>
</reference>
<protein>
    <submittedName>
        <fullName evidence="1">TonB-dependent receptor SusC</fullName>
    </submittedName>
</protein>